<evidence type="ECO:0000256" key="1">
    <source>
        <dbReference type="ARBA" id="ARBA00001971"/>
    </source>
</evidence>
<accession>A0AA86RXB7</accession>
<evidence type="ECO:0000256" key="3">
    <source>
        <dbReference type="ARBA" id="ARBA00022617"/>
    </source>
</evidence>
<dbReference type="FunFam" id="1.10.630.10:FF:000043">
    <property type="entry name" value="Cytochrome P450 99A2"/>
    <property type="match status" value="1"/>
</dbReference>
<evidence type="ECO:0000256" key="4">
    <source>
        <dbReference type="ARBA" id="ARBA00022723"/>
    </source>
</evidence>
<dbReference type="PANTHER" id="PTHR47955">
    <property type="entry name" value="CYTOCHROME P450 FAMILY 71 PROTEIN"/>
    <property type="match status" value="1"/>
</dbReference>
<evidence type="ECO:0000256" key="9">
    <source>
        <dbReference type="RuleBase" id="RU000461"/>
    </source>
</evidence>
<dbReference type="Proteomes" id="UP001189624">
    <property type="component" value="Chromosome 2"/>
</dbReference>
<proteinExistence type="inferred from homology"/>
<evidence type="ECO:0000256" key="2">
    <source>
        <dbReference type="ARBA" id="ARBA00010617"/>
    </source>
</evidence>
<evidence type="ECO:0000313" key="11">
    <source>
        <dbReference type="Proteomes" id="UP001189624"/>
    </source>
</evidence>
<feature type="binding site" description="axial binding residue" evidence="8">
    <location>
        <position position="444"/>
    </location>
    <ligand>
        <name>heme</name>
        <dbReference type="ChEBI" id="CHEBI:30413"/>
    </ligand>
    <ligandPart>
        <name>Fe</name>
        <dbReference type="ChEBI" id="CHEBI:18248"/>
    </ligandPart>
</feature>
<dbReference type="PRINTS" id="PR00463">
    <property type="entry name" value="EP450I"/>
</dbReference>
<dbReference type="GO" id="GO:0020037">
    <property type="term" value="F:heme binding"/>
    <property type="evidence" value="ECO:0007669"/>
    <property type="project" value="InterPro"/>
</dbReference>
<dbReference type="GO" id="GO:0016705">
    <property type="term" value="F:oxidoreductase activity, acting on paired donors, with incorporation or reduction of molecular oxygen"/>
    <property type="evidence" value="ECO:0007669"/>
    <property type="project" value="InterPro"/>
</dbReference>
<dbReference type="Gene3D" id="1.10.630.10">
    <property type="entry name" value="Cytochrome P450"/>
    <property type="match status" value="1"/>
</dbReference>
<keyword evidence="6 8" id="KW-0408">Iron</keyword>
<dbReference type="InterPro" id="IPR017972">
    <property type="entry name" value="Cyt_P450_CS"/>
</dbReference>
<gene>
    <name evidence="10" type="ORF">AYBTSS11_LOCUS6027</name>
</gene>
<dbReference type="PANTHER" id="PTHR47955:SF8">
    <property type="entry name" value="CYTOCHROME P450 71D11-LIKE"/>
    <property type="match status" value="1"/>
</dbReference>
<dbReference type="GO" id="GO:0005506">
    <property type="term" value="F:iron ion binding"/>
    <property type="evidence" value="ECO:0007669"/>
    <property type="project" value="InterPro"/>
</dbReference>
<dbReference type="InterPro" id="IPR002401">
    <property type="entry name" value="Cyt_P450_E_grp-I"/>
</dbReference>
<protein>
    <recommendedName>
        <fullName evidence="12">Cytochrome P450</fullName>
    </recommendedName>
</protein>
<reference evidence="10" key="1">
    <citation type="submission" date="2023-10" db="EMBL/GenBank/DDBJ databases">
        <authorList>
            <person name="Domelevo Entfellner J.-B."/>
        </authorList>
    </citation>
    <scope>NUCLEOTIDE SEQUENCE</scope>
</reference>
<dbReference type="PROSITE" id="PS00086">
    <property type="entry name" value="CYTOCHROME_P450"/>
    <property type="match status" value="1"/>
</dbReference>
<evidence type="ECO:0000256" key="5">
    <source>
        <dbReference type="ARBA" id="ARBA00023002"/>
    </source>
</evidence>
<dbReference type="GO" id="GO:0004497">
    <property type="term" value="F:monooxygenase activity"/>
    <property type="evidence" value="ECO:0007669"/>
    <property type="project" value="UniProtKB-KW"/>
</dbReference>
<keyword evidence="7 9" id="KW-0503">Monooxygenase</keyword>
<keyword evidence="5 9" id="KW-0560">Oxidoreductase</keyword>
<dbReference type="SUPFAM" id="SSF48264">
    <property type="entry name" value="Cytochrome P450"/>
    <property type="match status" value="1"/>
</dbReference>
<dbReference type="PRINTS" id="PR00385">
    <property type="entry name" value="P450"/>
</dbReference>
<dbReference type="InterPro" id="IPR036396">
    <property type="entry name" value="Cyt_P450_sf"/>
</dbReference>
<dbReference type="Gramene" id="rna-AYBTSS11_LOCUS6027">
    <property type="protein sequence ID" value="CAJ1932855.1"/>
    <property type="gene ID" value="gene-AYBTSS11_LOCUS6027"/>
</dbReference>
<dbReference type="EMBL" id="OY731399">
    <property type="protein sequence ID" value="CAJ1932855.1"/>
    <property type="molecule type" value="Genomic_DNA"/>
</dbReference>
<evidence type="ECO:0000256" key="7">
    <source>
        <dbReference type="ARBA" id="ARBA00023033"/>
    </source>
</evidence>
<keyword evidence="11" id="KW-1185">Reference proteome</keyword>
<evidence type="ECO:0008006" key="12">
    <source>
        <dbReference type="Google" id="ProtNLM"/>
    </source>
</evidence>
<evidence type="ECO:0000256" key="6">
    <source>
        <dbReference type="ARBA" id="ARBA00023004"/>
    </source>
</evidence>
<keyword evidence="3 8" id="KW-0349">Heme</keyword>
<dbReference type="CDD" id="cd11072">
    <property type="entry name" value="CYP71-like"/>
    <property type="match status" value="1"/>
</dbReference>
<organism evidence="10 11">
    <name type="scientific">Sphenostylis stenocarpa</name>
    <dbReference type="NCBI Taxonomy" id="92480"/>
    <lineage>
        <taxon>Eukaryota</taxon>
        <taxon>Viridiplantae</taxon>
        <taxon>Streptophyta</taxon>
        <taxon>Embryophyta</taxon>
        <taxon>Tracheophyta</taxon>
        <taxon>Spermatophyta</taxon>
        <taxon>Magnoliopsida</taxon>
        <taxon>eudicotyledons</taxon>
        <taxon>Gunneridae</taxon>
        <taxon>Pentapetalae</taxon>
        <taxon>rosids</taxon>
        <taxon>fabids</taxon>
        <taxon>Fabales</taxon>
        <taxon>Fabaceae</taxon>
        <taxon>Papilionoideae</taxon>
        <taxon>50 kb inversion clade</taxon>
        <taxon>NPAAA clade</taxon>
        <taxon>indigoferoid/millettioid clade</taxon>
        <taxon>Phaseoleae</taxon>
        <taxon>Sphenostylis</taxon>
    </lineage>
</organism>
<dbReference type="Pfam" id="PF00067">
    <property type="entry name" value="p450"/>
    <property type="match status" value="1"/>
</dbReference>
<keyword evidence="4 8" id="KW-0479">Metal-binding</keyword>
<dbReference type="InterPro" id="IPR001128">
    <property type="entry name" value="Cyt_P450"/>
</dbReference>
<evidence type="ECO:0000313" key="10">
    <source>
        <dbReference type="EMBL" id="CAJ1932855.1"/>
    </source>
</evidence>
<evidence type="ECO:0000256" key="8">
    <source>
        <dbReference type="PIRSR" id="PIRSR602401-1"/>
    </source>
</evidence>
<comment type="similarity">
    <text evidence="2 9">Belongs to the cytochrome P450 family.</text>
</comment>
<sequence>MDSQLLNVLALIVSFLLFIVLALKITSNLIKTEPSPNIPPGPWKLPIIGNIHNLVTSTPHRKLTDLAKIYGPLMHLQLGEIFTIVVSSAEYAKEIMNTKYLIFASRPHILAADILFYGSTDIVFCPYGNYWRQLRKICTMELLTQNRVNSFQPIREEELTSLVKIIDSHKGSSFNLTKASCVWHEKQKPRFISVLKEMPLGAGFSVGDLFPSAKWLQLVTGLRPQLEKVHRQMDRTLEDIINEHKKQKSKDKYGQGEAEEDLVDVLLKFLDGNGSNQDFCLTMNNIKAIILHILSEFDSFEDMFVGGGETSSSTIIWAMAEMIREPRVMNKAQIEVRDAFDLKARVDEICIDELKYLKSVVKETLRLHPPLPLFIRDCEQTCEIKGYHIPVKHRVVVNAWAIGRDSSYWTEPERFYPERFIDNPIDYKGTNFEYIPFGAGRRICPGSTLGLINVELSLAFLLYHFDWKLPNGMKKEDLDMTEQFGLTVFKKDDLYLTPVTARPILNREASMHGKKGA</sequence>
<comment type="cofactor">
    <cofactor evidence="1 8">
        <name>heme</name>
        <dbReference type="ChEBI" id="CHEBI:30413"/>
    </cofactor>
</comment>
<dbReference type="AlphaFoldDB" id="A0AA86RXB7"/>
<name>A0AA86RXB7_9FABA</name>